<evidence type="ECO:0000256" key="3">
    <source>
        <dbReference type="SAM" id="MobiDB-lite"/>
    </source>
</evidence>
<dbReference type="GO" id="GO:0005634">
    <property type="term" value="C:nucleus"/>
    <property type="evidence" value="ECO:0007669"/>
    <property type="project" value="TreeGrafter"/>
</dbReference>
<evidence type="ECO:0000313" key="5">
    <source>
        <dbReference type="Proteomes" id="UP001202328"/>
    </source>
</evidence>
<evidence type="ECO:0000256" key="2">
    <source>
        <dbReference type="ARBA" id="ARBA00022801"/>
    </source>
</evidence>
<keyword evidence="2" id="KW-0378">Hydrolase</keyword>
<protein>
    <recommendedName>
        <fullName evidence="6">3'-5' exonuclease domain-containing protein</fullName>
    </recommendedName>
</protein>
<proteinExistence type="predicted"/>
<sequence length="265" mass="30086">MDADGSSNDGGQYIEETETKYIYDVKFYTGFNTETIRTTVPLTTSAVDDWIDDVEKSFARQLENNNLIRNEVVVLQLCLAHQCLIFQFFGLFGKSKKLQKFHVPESLAKFLNDERIIFVGSGIDQDARKLMVDHGLTIARSEELAGFAEYKLGREDLYKAGLKKLMWEQMGPWSSDDVGNLTCDQINYACLDAYASFKIGMDLMHRRPKTVNKKGFNGNPQKDFNKAPQETNQGQGPKTGNQGQGARVSYKESNRSKPTLMDYWK</sequence>
<dbReference type="InterPro" id="IPR051132">
    <property type="entry name" value="3-5_Exonuclease_domain"/>
</dbReference>
<keyword evidence="1" id="KW-0540">Nuclease</keyword>
<gene>
    <name evidence="4" type="ORF">MKW98_005969</name>
</gene>
<dbReference type="EMBL" id="JAJJMB010013545">
    <property type="protein sequence ID" value="KAI3867592.1"/>
    <property type="molecule type" value="Genomic_DNA"/>
</dbReference>
<evidence type="ECO:0000256" key="1">
    <source>
        <dbReference type="ARBA" id="ARBA00022722"/>
    </source>
</evidence>
<dbReference type="GO" id="GO:0003676">
    <property type="term" value="F:nucleic acid binding"/>
    <property type="evidence" value="ECO:0007669"/>
    <property type="project" value="InterPro"/>
</dbReference>
<dbReference type="PANTHER" id="PTHR13620:SF105">
    <property type="entry name" value="OS01G0737700 PROTEIN"/>
    <property type="match status" value="1"/>
</dbReference>
<keyword evidence="5" id="KW-1185">Reference proteome</keyword>
<evidence type="ECO:0008006" key="6">
    <source>
        <dbReference type="Google" id="ProtNLM"/>
    </source>
</evidence>
<accession>A0AAD4S7W0</accession>
<reference evidence="4" key="1">
    <citation type="submission" date="2022-04" db="EMBL/GenBank/DDBJ databases">
        <title>A functionally conserved STORR gene fusion in Papaver species that diverged 16.8 million years ago.</title>
        <authorList>
            <person name="Catania T."/>
        </authorList>
    </citation>
    <scope>NUCLEOTIDE SEQUENCE</scope>
    <source>
        <strain evidence="4">S-188037</strain>
    </source>
</reference>
<dbReference type="Proteomes" id="UP001202328">
    <property type="component" value="Unassembled WGS sequence"/>
</dbReference>
<dbReference type="Gene3D" id="3.30.420.10">
    <property type="entry name" value="Ribonuclease H-like superfamily/Ribonuclease H"/>
    <property type="match status" value="1"/>
</dbReference>
<organism evidence="4 5">
    <name type="scientific">Papaver atlanticum</name>
    <dbReference type="NCBI Taxonomy" id="357466"/>
    <lineage>
        <taxon>Eukaryota</taxon>
        <taxon>Viridiplantae</taxon>
        <taxon>Streptophyta</taxon>
        <taxon>Embryophyta</taxon>
        <taxon>Tracheophyta</taxon>
        <taxon>Spermatophyta</taxon>
        <taxon>Magnoliopsida</taxon>
        <taxon>Ranunculales</taxon>
        <taxon>Papaveraceae</taxon>
        <taxon>Papaveroideae</taxon>
        <taxon>Papaver</taxon>
    </lineage>
</organism>
<dbReference type="GO" id="GO:0005737">
    <property type="term" value="C:cytoplasm"/>
    <property type="evidence" value="ECO:0007669"/>
    <property type="project" value="TreeGrafter"/>
</dbReference>
<dbReference type="InterPro" id="IPR012337">
    <property type="entry name" value="RNaseH-like_sf"/>
</dbReference>
<feature type="compositionally biased region" description="Polar residues" evidence="3">
    <location>
        <begin position="218"/>
        <end position="241"/>
    </location>
</feature>
<evidence type="ECO:0000313" key="4">
    <source>
        <dbReference type="EMBL" id="KAI3867592.1"/>
    </source>
</evidence>
<feature type="region of interest" description="Disordered" evidence="3">
    <location>
        <begin position="210"/>
        <end position="265"/>
    </location>
</feature>
<dbReference type="AlphaFoldDB" id="A0AAD4S7W0"/>
<dbReference type="InterPro" id="IPR036397">
    <property type="entry name" value="RNaseH_sf"/>
</dbReference>
<dbReference type="PANTHER" id="PTHR13620">
    <property type="entry name" value="3-5 EXONUCLEASE"/>
    <property type="match status" value="1"/>
</dbReference>
<dbReference type="SUPFAM" id="SSF53098">
    <property type="entry name" value="Ribonuclease H-like"/>
    <property type="match status" value="1"/>
</dbReference>
<name>A0AAD4S7W0_9MAGN</name>
<dbReference type="GO" id="GO:0008408">
    <property type="term" value="F:3'-5' exonuclease activity"/>
    <property type="evidence" value="ECO:0007669"/>
    <property type="project" value="TreeGrafter"/>
</dbReference>
<comment type="caution">
    <text evidence="4">The sequence shown here is derived from an EMBL/GenBank/DDBJ whole genome shotgun (WGS) entry which is preliminary data.</text>
</comment>